<dbReference type="PANTHER" id="PTHR22767">
    <property type="entry name" value="N-TERMINAL ACETYLTRANSFERASE-RELATED"/>
    <property type="match status" value="1"/>
</dbReference>
<gene>
    <name evidence="1" type="ORF">D915_007815</name>
</gene>
<protein>
    <submittedName>
        <fullName evidence="1">Peptide alpha-n-acetyltransferase</fullName>
    </submittedName>
</protein>
<dbReference type="Gene3D" id="1.25.40.1040">
    <property type="match status" value="1"/>
</dbReference>
<dbReference type="EMBL" id="JXXN02004007">
    <property type="protein sequence ID" value="THD20961.1"/>
    <property type="molecule type" value="Genomic_DNA"/>
</dbReference>
<dbReference type="Proteomes" id="UP000230066">
    <property type="component" value="Unassembled WGS sequence"/>
</dbReference>
<proteinExistence type="predicted"/>
<dbReference type="InterPro" id="IPR011990">
    <property type="entry name" value="TPR-like_helical_dom_sf"/>
</dbReference>
<dbReference type="AlphaFoldDB" id="A0A4E0R623"/>
<name>A0A4E0R623_FASHE</name>
<sequence length="291" mass="33761">MSELDIQDVWLKAIVDPFENGNYKKALQELNKLLKKMPKLMSAKALKALTLVKMDKICEAVSLAEEVIAACPTDESTVSVMMCYFRETGQPGRVSQYLKNALEKCSNREDLLVRLFLSQVQEANFSAQQQTARQLSQMYSSRLYTYWVIVSTLMQAESDPILGRRMFLPLAEKMLSRDAEECRMETHIELQLLVGLLERLNKPSQALELLRRTDLLDRLDKLDYQVDYTLDRLRLVACLDDWNQVVELSSARLKDHPNEWNCWRCLIDTAVKNGQWEVCEPRQVQFIHIHT</sequence>
<comment type="caution">
    <text evidence="1">The sequence shown here is derived from an EMBL/GenBank/DDBJ whole genome shotgun (WGS) entry which is preliminary data.</text>
</comment>
<dbReference type="GO" id="GO:0031416">
    <property type="term" value="C:NatB complex"/>
    <property type="evidence" value="ECO:0007669"/>
    <property type="project" value="TreeGrafter"/>
</dbReference>
<evidence type="ECO:0000313" key="2">
    <source>
        <dbReference type="Proteomes" id="UP000230066"/>
    </source>
</evidence>
<dbReference type="PANTHER" id="PTHR22767:SF3">
    <property type="entry name" value="N-ALPHA-ACETYLTRANSFERASE 25, NATB AUXILIARY SUBUNIT"/>
    <property type="match status" value="1"/>
</dbReference>
<dbReference type="GO" id="GO:0016740">
    <property type="term" value="F:transferase activity"/>
    <property type="evidence" value="ECO:0007669"/>
    <property type="project" value="UniProtKB-KW"/>
</dbReference>
<organism evidence="1 2">
    <name type="scientific">Fasciola hepatica</name>
    <name type="common">Liver fluke</name>
    <dbReference type="NCBI Taxonomy" id="6192"/>
    <lineage>
        <taxon>Eukaryota</taxon>
        <taxon>Metazoa</taxon>
        <taxon>Spiralia</taxon>
        <taxon>Lophotrochozoa</taxon>
        <taxon>Platyhelminthes</taxon>
        <taxon>Trematoda</taxon>
        <taxon>Digenea</taxon>
        <taxon>Plagiorchiida</taxon>
        <taxon>Echinostomata</taxon>
        <taxon>Echinostomatoidea</taxon>
        <taxon>Fasciolidae</taxon>
        <taxon>Fasciola</taxon>
    </lineage>
</organism>
<keyword evidence="2" id="KW-1185">Reference proteome</keyword>
<dbReference type="SUPFAM" id="SSF48452">
    <property type="entry name" value="TPR-like"/>
    <property type="match status" value="1"/>
</dbReference>
<reference evidence="1" key="1">
    <citation type="submission" date="2019-03" db="EMBL/GenBank/DDBJ databases">
        <title>Improved annotation for the trematode Fasciola hepatica.</title>
        <authorList>
            <person name="Choi Y.-J."/>
            <person name="Martin J."/>
            <person name="Mitreva M."/>
        </authorList>
    </citation>
    <scope>NUCLEOTIDE SEQUENCE [LARGE SCALE GENOMIC DNA]</scope>
</reference>
<accession>A0A4E0R623</accession>
<evidence type="ECO:0000313" key="1">
    <source>
        <dbReference type="EMBL" id="THD20961.1"/>
    </source>
</evidence>